<reference evidence="2 4" key="2">
    <citation type="journal article" date="2019" name="BMC Evol. Biol.">
        <title>Comparative genomics of Mycobacterium mucogenicum and Mycobacterium neoaurum clade members emphasizing tRNA and non-coding RNA.</title>
        <authorList>
            <person name="Behra P.R.K."/>
            <person name="Pettersson B.M.F."/>
            <person name="Das S."/>
            <person name="Dasgupta S."/>
            <person name="Kirsebom L.A."/>
        </authorList>
    </citation>
    <scope>NUCLEOTIDE SEQUENCE [LARGE SCALE GENOMIC DNA]</scope>
    <source>
        <strain evidence="2 4">DSM 44124</strain>
    </source>
</reference>
<evidence type="ECO:0000313" key="2">
    <source>
        <dbReference type="EMBL" id="QPG69985.1"/>
    </source>
</evidence>
<dbReference type="EMBL" id="CP062008">
    <property type="protein sequence ID" value="QPG69985.1"/>
    <property type="molecule type" value="Genomic_DNA"/>
</dbReference>
<protein>
    <submittedName>
        <fullName evidence="3">Uncharacterized protein</fullName>
    </submittedName>
</protein>
<name>A0A8H2PEA0_MYCMU</name>
<reference evidence="2 4" key="3">
    <citation type="journal article" date="2019" name="Sci. Rep.">
        <title>Insight into the biology of Mycobacterium mucogenicum and Mycobacterium neoaurum clade members.</title>
        <authorList>
            <person name="Behra P.R.K."/>
            <person name="Pettersson B.M.F."/>
            <person name="Ramesh M."/>
            <person name="Dasgupta S."/>
            <person name="Kirsebom L.A."/>
        </authorList>
    </citation>
    <scope>NUCLEOTIDE SEQUENCE [LARGE SCALE GENOMIC DNA]</scope>
    <source>
        <strain evidence="2 4">DSM 44124</strain>
    </source>
</reference>
<dbReference type="Proteomes" id="UP000309231">
    <property type="component" value="Chromosome"/>
</dbReference>
<feature type="region of interest" description="Disordered" evidence="1">
    <location>
        <begin position="47"/>
        <end position="93"/>
    </location>
</feature>
<sequence>MATKVTIEGSRITPTDKLLAGHQRTVLLTPDVQNLIDRGFVFVVHREELPDAAPAQESEPEGEAPQDETDPDPEPTESAPKRGRRPRATDASE</sequence>
<accession>A0A8H2PEA0</accession>
<proteinExistence type="predicted"/>
<organism evidence="3">
    <name type="scientific">Mycolicibacterium mucogenicum DSM 44124</name>
    <dbReference type="NCBI Taxonomy" id="1226753"/>
    <lineage>
        <taxon>Bacteria</taxon>
        <taxon>Bacillati</taxon>
        <taxon>Actinomycetota</taxon>
        <taxon>Actinomycetes</taxon>
        <taxon>Mycobacteriales</taxon>
        <taxon>Mycobacteriaceae</taxon>
        <taxon>Mycolicibacterium</taxon>
    </lineage>
</organism>
<feature type="compositionally biased region" description="Acidic residues" evidence="1">
    <location>
        <begin position="58"/>
        <end position="75"/>
    </location>
</feature>
<dbReference type="EMBL" id="POTL01000001">
    <property type="protein sequence ID" value="TLH51435.1"/>
    <property type="molecule type" value="Genomic_DNA"/>
</dbReference>
<keyword evidence="4" id="KW-1185">Reference proteome</keyword>
<dbReference type="KEGG" id="mmuc:C1S78_002855"/>
<evidence type="ECO:0000313" key="3">
    <source>
        <dbReference type="EMBL" id="TLH51435.1"/>
    </source>
</evidence>
<dbReference type="GeneID" id="76723824"/>
<reference evidence="3" key="1">
    <citation type="submission" date="2018-01" db="EMBL/GenBank/DDBJ databases">
        <title>Comparative genomics of Mycobacterium mucogenicum and Mycobacterium neoaurum clade members emphasizing tRNA and non-coding RNA.</title>
        <authorList>
            <person name="Behra P.R.K."/>
            <person name="Pettersson B.M.F."/>
            <person name="Das S."/>
            <person name="Dasgupta S."/>
            <person name="Kirsebom L.A."/>
        </authorList>
    </citation>
    <scope>NUCLEOTIDE SEQUENCE</scope>
    <source>
        <strain evidence="3">DSM 44124</strain>
    </source>
</reference>
<dbReference type="AlphaFoldDB" id="A0A8H2PEA0"/>
<evidence type="ECO:0000313" key="4">
    <source>
        <dbReference type="Proteomes" id="UP000309231"/>
    </source>
</evidence>
<gene>
    <name evidence="2" type="ORF">C1S78_002855</name>
    <name evidence="3" type="ORF">C1S78_02860</name>
</gene>
<evidence type="ECO:0000256" key="1">
    <source>
        <dbReference type="SAM" id="MobiDB-lite"/>
    </source>
</evidence>
<dbReference type="RefSeq" id="WP_053854599.1">
    <property type="nucleotide sequence ID" value="NZ_ANBS01000001.1"/>
</dbReference>